<name>A0AAD5TMV1_9FUNG</name>
<organism evidence="2 3">
    <name type="scientific">Geranomyces variabilis</name>
    <dbReference type="NCBI Taxonomy" id="109894"/>
    <lineage>
        <taxon>Eukaryota</taxon>
        <taxon>Fungi</taxon>
        <taxon>Fungi incertae sedis</taxon>
        <taxon>Chytridiomycota</taxon>
        <taxon>Chytridiomycota incertae sedis</taxon>
        <taxon>Chytridiomycetes</taxon>
        <taxon>Spizellomycetales</taxon>
        <taxon>Powellomycetaceae</taxon>
        <taxon>Geranomyces</taxon>
    </lineage>
</organism>
<comment type="caution">
    <text evidence="2">The sequence shown here is derived from an EMBL/GenBank/DDBJ whole genome shotgun (WGS) entry which is preliminary data.</text>
</comment>
<gene>
    <name evidence="2" type="ORF">HDU87_001594</name>
</gene>
<dbReference type="PANTHER" id="PTHR28457">
    <property type="entry name" value="COILED-COIL DOMAIN-CONTAINING PROTEIN 189"/>
    <property type="match status" value="1"/>
</dbReference>
<evidence type="ECO:0000313" key="3">
    <source>
        <dbReference type="Proteomes" id="UP001212152"/>
    </source>
</evidence>
<dbReference type="EMBL" id="JADGJQ010000014">
    <property type="protein sequence ID" value="KAJ3180946.1"/>
    <property type="molecule type" value="Genomic_DNA"/>
</dbReference>
<accession>A0AAD5TMV1</accession>
<protein>
    <recommendedName>
        <fullName evidence="4">Coiled-coil domain-containing protein 189</fullName>
    </recommendedName>
</protein>
<dbReference type="PANTHER" id="PTHR28457:SF1">
    <property type="entry name" value="CILIA- AND FLAGELLA-ASSOCIATED PROTEIN 119"/>
    <property type="match status" value="1"/>
</dbReference>
<reference evidence="2" key="1">
    <citation type="submission" date="2020-05" db="EMBL/GenBank/DDBJ databases">
        <title>Phylogenomic resolution of chytrid fungi.</title>
        <authorList>
            <person name="Stajich J.E."/>
            <person name="Amses K."/>
            <person name="Simmons R."/>
            <person name="Seto K."/>
            <person name="Myers J."/>
            <person name="Bonds A."/>
            <person name="Quandt C.A."/>
            <person name="Barry K."/>
            <person name="Liu P."/>
            <person name="Grigoriev I."/>
            <person name="Longcore J.E."/>
            <person name="James T.Y."/>
        </authorList>
    </citation>
    <scope>NUCLEOTIDE SEQUENCE</scope>
    <source>
        <strain evidence="2">JEL0379</strain>
    </source>
</reference>
<dbReference type="Pfam" id="PF14769">
    <property type="entry name" value="CLAMP"/>
    <property type="match status" value="1"/>
</dbReference>
<dbReference type="InterPro" id="IPR032727">
    <property type="entry name" value="CLAMP"/>
</dbReference>
<evidence type="ECO:0008006" key="4">
    <source>
        <dbReference type="Google" id="ProtNLM"/>
    </source>
</evidence>
<dbReference type="AlphaFoldDB" id="A0AAD5TMV1"/>
<evidence type="ECO:0000313" key="2">
    <source>
        <dbReference type="EMBL" id="KAJ3180946.1"/>
    </source>
</evidence>
<keyword evidence="3" id="KW-1185">Reference proteome</keyword>
<proteinExistence type="predicted"/>
<feature type="region of interest" description="Disordered" evidence="1">
    <location>
        <begin position="301"/>
        <end position="346"/>
    </location>
</feature>
<feature type="compositionally biased region" description="Low complexity" evidence="1">
    <location>
        <begin position="222"/>
        <end position="244"/>
    </location>
</feature>
<sequence length="346" mass="37509">MTSQLAWKHLSMQQVYDFYSISPAEEALRYLVSILDDRNDDAQRSAILMDFYFYALRFAKTQNLSPEQASIFFSMIKATHERAAASPFIHLEADYQHFKDTLLRHSVHRPPFSQKVFSLAQVRAIDEYAVNTYFRHYLMYKYAFTNKLRLNLKLDNDEVAAAAAAAAAAKTATGGEKERADDAATAPDGEVASGEVEPAATSTDAAGVDKPEETKDAVANDAPTVPAEPAAEEQQQPVAATPATEPKDAVAPPPAVADEPEPPRPTIQEIAAKELAAFVTSTLQSKMDELRKTLLARVQQQEDQMAAKIKRVEDKDGSGASGGGADDSGGSKSAAAKGKDTKAKKK</sequence>
<evidence type="ECO:0000256" key="1">
    <source>
        <dbReference type="SAM" id="MobiDB-lite"/>
    </source>
</evidence>
<feature type="compositionally biased region" description="Basic and acidic residues" evidence="1">
    <location>
        <begin position="337"/>
        <end position="346"/>
    </location>
</feature>
<feature type="compositionally biased region" description="Basic and acidic residues" evidence="1">
    <location>
        <begin position="207"/>
        <end position="218"/>
    </location>
</feature>
<feature type="region of interest" description="Disordered" evidence="1">
    <location>
        <begin position="169"/>
        <end position="270"/>
    </location>
</feature>
<dbReference type="Proteomes" id="UP001212152">
    <property type="component" value="Unassembled WGS sequence"/>
</dbReference>